<dbReference type="AlphaFoldDB" id="R7V2G7"/>
<dbReference type="PANTHER" id="PTHR10851:SF0">
    <property type="entry name" value="PYRIDOXINE-5'-PHOSPHATE OXIDASE"/>
    <property type="match status" value="1"/>
</dbReference>
<reference evidence="12" key="3">
    <citation type="submission" date="2015-06" db="UniProtKB">
        <authorList>
            <consortium name="EnsemblMetazoa"/>
        </authorList>
    </citation>
    <scope>IDENTIFICATION</scope>
</reference>
<dbReference type="PANTHER" id="PTHR10851">
    <property type="entry name" value="PYRIDOXINE-5-PHOSPHATE OXIDASE"/>
    <property type="match status" value="1"/>
</dbReference>
<dbReference type="Pfam" id="PF01243">
    <property type="entry name" value="PNPOx_N"/>
    <property type="match status" value="1"/>
</dbReference>
<keyword evidence="8" id="KW-0288">FMN</keyword>
<dbReference type="OrthoDB" id="303614at2759"/>
<dbReference type="OMA" id="NVPEPHA"/>
<evidence type="ECO:0000313" key="11">
    <source>
        <dbReference type="EMBL" id="ELU12709.1"/>
    </source>
</evidence>
<dbReference type="GO" id="GO:0008615">
    <property type="term" value="P:pyridoxine biosynthetic process"/>
    <property type="evidence" value="ECO:0007669"/>
    <property type="project" value="InterPro"/>
</dbReference>
<keyword evidence="7" id="KW-0285">Flavoprotein</keyword>
<evidence type="ECO:0000256" key="5">
    <source>
        <dbReference type="ARBA" id="ARBA00007301"/>
    </source>
</evidence>
<evidence type="ECO:0000256" key="7">
    <source>
        <dbReference type="ARBA" id="ARBA00022630"/>
    </source>
</evidence>
<reference evidence="11 13" key="2">
    <citation type="journal article" date="2013" name="Nature">
        <title>Insights into bilaterian evolution from three spiralian genomes.</title>
        <authorList>
            <person name="Simakov O."/>
            <person name="Marletaz F."/>
            <person name="Cho S.J."/>
            <person name="Edsinger-Gonzales E."/>
            <person name="Havlak P."/>
            <person name="Hellsten U."/>
            <person name="Kuo D.H."/>
            <person name="Larsson T."/>
            <person name="Lv J."/>
            <person name="Arendt D."/>
            <person name="Savage R."/>
            <person name="Osoegawa K."/>
            <person name="de Jong P."/>
            <person name="Grimwood J."/>
            <person name="Chapman J.A."/>
            <person name="Shapiro H."/>
            <person name="Aerts A."/>
            <person name="Otillar R.P."/>
            <person name="Terry A.Y."/>
            <person name="Boore J.L."/>
            <person name="Grigoriev I.V."/>
            <person name="Lindberg D.R."/>
            <person name="Seaver E.C."/>
            <person name="Weisblat D.A."/>
            <person name="Putnam N.H."/>
            <person name="Rokhsar D.S."/>
        </authorList>
    </citation>
    <scope>NUCLEOTIDE SEQUENCE</scope>
    <source>
        <strain evidence="11 13">I ESC-2004</strain>
    </source>
</reference>
<dbReference type="EC" id="1.4.3.5" evidence="6"/>
<keyword evidence="13" id="KW-1185">Reference proteome</keyword>
<dbReference type="InterPro" id="IPR012349">
    <property type="entry name" value="Split_barrel_FMN-bd"/>
</dbReference>
<feature type="domain" description="Pyridoxamine 5'-phosphate oxidase N-terminal" evidence="10">
    <location>
        <begin position="18"/>
        <end position="140"/>
    </location>
</feature>
<evidence type="ECO:0000256" key="2">
    <source>
        <dbReference type="ARBA" id="ARBA00003691"/>
    </source>
</evidence>
<evidence type="ECO:0000256" key="4">
    <source>
        <dbReference type="ARBA" id="ARBA00005037"/>
    </source>
</evidence>
<evidence type="ECO:0000256" key="8">
    <source>
        <dbReference type="ARBA" id="ARBA00022643"/>
    </source>
</evidence>
<evidence type="ECO:0000313" key="12">
    <source>
        <dbReference type="EnsemblMetazoa" id="CapteP129800"/>
    </source>
</evidence>
<comment type="pathway">
    <text evidence="4">Cofactor metabolism; pyridoxal 5'-phosphate salvage; pyridoxal 5'-phosphate from pyridoxine 5'-phosphate: step 1/1.</text>
</comment>
<comment type="function">
    <text evidence="2">Catalyzes the oxidation of either pyridoxine 5'-phosphate (PNP) or pyridoxamine 5'-phosphate (PMP) into pyridoxal 5'-phosphate (PLP).</text>
</comment>
<evidence type="ECO:0000256" key="1">
    <source>
        <dbReference type="ARBA" id="ARBA00001917"/>
    </source>
</evidence>
<dbReference type="InterPro" id="IPR011576">
    <property type="entry name" value="Pyridox_Oxase_N"/>
</dbReference>
<dbReference type="HOGENOM" id="CLU_032263_2_1_1"/>
<evidence type="ECO:0000256" key="6">
    <source>
        <dbReference type="ARBA" id="ARBA00012801"/>
    </source>
</evidence>
<sequence length="208" mass="23626">MPIKEPLALFQKWFEEAQYSDGIHLATSMTLATASKAGRPSSRIVGVKGFDKSGFKIATNKNSRKAKDMDENPFASLMFYWESMNRMVRIDGPVEKLDTKATSDIWKGFPRAAQLTHSASKQDDILPDKSTLVQKKAELTQQYADSTPIPPNPEWCAYNLIPDWWEFYQVVTDLPDRIIFRKPEAGETPDGKALHQGDEGWILERVYP</sequence>
<evidence type="ECO:0000313" key="13">
    <source>
        <dbReference type="Proteomes" id="UP000014760"/>
    </source>
</evidence>
<evidence type="ECO:0000259" key="10">
    <source>
        <dbReference type="Pfam" id="PF01243"/>
    </source>
</evidence>
<dbReference type="InterPro" id="IPR000659">
    <property type="entry name" value="Pyridox_Oxase"/>
</dbReference>
<dbReference type="GO" id="GO:0010181">
    <property type="term" value="F:FMN binding"/>
    <property type="evidence" value="ECO:0007669"/>
    <property type="project" value="InterPro"/>
</dbReference>
<proteinExistence type="inferred from homology"/>
<name>R7V2G7_CAPTE</name>
<comment type="pathway">
    <text evidence="3">Cofactor metabolism; pyridoxal 5'-phosphate salvage; pyridoxal 5'-phosphate from pyridoxamine 5'-phosphate: step 1/1.</text>
</comment>
<protein>
    <recommendedName>
        <fullName evidence="6">pyridoxal 5'-phosphate synthase</fullName>
        <ecNumber evidence="6">1.4.3.5</ecNumber>
    </recommendedName>
</protein>
<dbReference type="NCBIfam" id="NF004231">
    <property type="entry name" value="PRK05679.1"/>
    <property type="match status" value="1"/>
</dbReference>
<dbReference type="PIRSF" id="PIRSF000190">
    <property type="entry name" value="Pyd_amn-ph_oxd"/>
    <property type="match status" value="1"/>
</dbReference>
<dbReference type="Proteomes" id="UP000014760">
    <property type="component" value="Unassembled WGS sequence"/>
</dbReference>
<evidence type="ECO:0000256" key="9">
    <source>
        <dbReference type="ARBA" id="ARBA00023002"/>
    </source>
</evidence>
<comment type="similarity">
    <text evidence="5">Belongs to the pyridoxamine 5'-phosphate oxidase family.</text>
</comment>
<dbReference type="FunCoup" id="R7V2G7">
    <property type="interactions" value="1003"/>
</dbReference>
<organism evidence="11">
    <name type="scientific">Capitella teleta</name>
    <name type="common">Polychaete worm</name>
    <dbReference type="NCBI Taxonomy" id="283909"/>
    <lineage>
        <taxon>Eukaryota</taxon>
        <taxon>Metazoa</taxon>
        <taxon>Spiralia</taxon>
        <taxon>Lophotrochozoa</taxon>
        <taxon>Annelida</taxon>
        <taxon>Polychaeta</taxon>
        <taxon>Sedentaria</taxon>
        <taxon>Scolecida</taxon>
        <taxon>Capitellidae</taxon>
        <taxon>Capitella</taxon>
    </lineage>
</organism>
<reference evidence="13" key="1">
    <citation type="submission" date="2012-12" db="EMBL/GenBank/DDBJ databases">
        <authorList>
            <person name="Hellsten U."/>
            <person name="Grimwood J."/>
            <person name="Chapman J.A."/>
            <person name="Shapiro H."/>
            <person name="Aerts A."/>
            <person name="Otillar R.P."/>
            <person name="Terry A.Y."/>
            <person name="Boore J.L."/>
            <person name="Simakov O."/>
            <person name="Marletaz F."/>
            <person name="Cho S.-J."/>
            <person name="Edsinger-Gonzales E."/>
            <person name="Havlak P."/>
            <person name="Kuo D.-H."/>
            <person name="Larsson T."/>
            <person name="Lv J."/>
            <person name="Arendt D."/>
            <person name="Savage R."/>
            <person name="Osoegawa K."/>
            <person name="de Jong P."/>
            <person name="Lindberg D.R."/>
            <person name="Seaver E.C."/>
            <person name="Weisblat D.A."/>
            <person name="Putnam N.H."/>
            <person name="Grigoriev I.V."/>
            <person name="Rokhsar D.S."/>
        </authorList>
    </citation>
    <scope>NUCLEOTIDE SEQUENCE</scope>
    <source>
        <strain evidence="13">I ESC-2004</strain>
    </source>
</reference>
<comment type="cofactor">
    <cofactor evidence="1">
        <name>FMN</name>
        <dbReference type="ChEBI" id="CHEBI:58210"/>
    </cofactor>
</comment>
<dbReference type="EnsemblMetazoa" id="CapteT129800">
    <property type="protein sequence ID" value="CapteP129800"/>
    <property type="gene ID" value="CapteG129800"/>
</dbReference>
<keyword evidence="9" id="KW-0560">Oxidoreductase</keyword>
<dbReference type="STRING" id="283909.R7V2G7"/>
<evidence type="ECO:0000256" key="3">
    <source>
        <dbReference type="ARBA" id="ARBA00004738"/>
    </source>
</evidence>
<dbReference type="EMBL" id="AMQN01005345">
    <property type="status" value="NOT_ANNOTATED_CDS"/>
    <property type="molecule type" value="Genomic_DNA"/>
</dbReference>
<dbReference type="Gene3D" id="2.30.110.10">
    <property type="entry name" value="Electron Transport, Fmn-binding Protein, Chain A"/>
    <property type="match status" value="1"/>
</dbReference>
<dbReference type="GO" id="GO:0004733">
    <property type="term" value="F:pyridoxamine phosphate oxidase activity"/>
    <property type="evidence" value="ECO:0007669"/>
    <property type="project" value="UniProtKB-EC"/>
</dbReference>
<dbReference type="SUPFAM" id="SSF50475">
    <property type="entry name" value="FMN-binding split barrel"/>
    <property type="match status" value="1"/>
</dbReference>
<accession>R7V2G7</accession>
<dbReference type="UniPathway" id="UPA01068">
    <property type="reaction ID" value="UER00304"/>
</dbReference>
<dbReference type="EMBL" id="KB295744">
    <property type="protein sequence ID" value="ELU12709.1"/>
    <property type="molecule type" value="Genomic_DNA"/>
</dbReference>
<gene>
    <name evidence="11" type="ORF">CAPTEDRAFT_129800</name>
</gene>